<feature type="transmembrane region" description="Helical" evidence="5">
    <location>
        <begin position="244"/>
        <end position="262"/>
    </location>
</feature>
<dbReference type="PANTHER" id="PTHR23502">
    <property type="entry name" value="MAJOR FACILITATOR SUPERFAMILY"/>
    <property type="match status" value="1"/>
</dbReference>
<dbReference type="InterPro" id="IPR020846">
    <property type="entry name" value="MFS_dom"/>
</dbReference>
<keyword evidence="8" id="KW-1185">Reference proteome</keyword>
<dbReference type="OrthoDB" id="9814303at2"/>
<feature type="transmembrane region" description="Helical" evidence="5">
    <location>
        <begin position="159"/>
        <end position="179"/>
    </location>
</feature>
<dbReference type="RefSeq" id="WP_067551033.1">
    <property type="nucleotide sequence ID" value="NZ_CP016895.1"/>
</dbReference>
<dbReference type="PROSITE" id="PS50850">
    <property type="entry name" value="MFS"/>
    <property type="match status" value="1"/>
</dbReference>
<dbReference type="InterPro" id="IPR036259">
    <property type="entry name" value="MFS_trans_sf"/>
</dbReference>
<feature type="domain" description="Major facilitator superfamily (MFS) profile" evidence="6">
    <location>
        <begin position="5"/>
        <end position="381"/>
    </location>
</feature>
<evidence type="ECO:0000313" key="8">
    <source>
        <dbReference type="Proteomes" id="UP000093391"/>
    </source>
</evidence>
<evidence type="ECO:0000256" key="4">
    <source>
        <dbReference type="ARBA" id="ARBA00023136"/>
    </source>
</evidence>
<feature type="transmembrane region" description="Helical" evidence="5">
    <location>
        <begin position="300"/>
        <end position="319"/>
    </location>
</feature>
<feature type="transmembrane region" description="Helical" evidence="5">
    <location>
        <begin position="71"/>
        <end position="90"/>
    </location>
</feature>
<keyword evidence="4 5" id="KW-0472">Membrane</keyword>
<dbReference type="Proteomes" id="UP000093391">
    <property type="component" value="Chromosome"/>
</dbReference>
<dbReference type="Gene3D" id="1.20.1720.10">
    <property type="entry name" value="Multidrug resistance protein D"/>
    <property type="match status" value="1"/>
</dbReference>
<feature type="transmembrane region" description="Helical" evidence="5">
    <location>
        <begin position="43"/>
        <end position="62"/>
    </location>
</feature>
<feature type="transmembrane region" description="Helical" evidence="5">
    <location>
        <begin position="274"/>
        <end position="294"/>
    </location>
</feature>
<dbReference type="STRING" id="1789224.BFG52_00195"/>
<feature type="transmembrane region" description="Helical" evidence="5">
    <location>
        <begin position="129"/>
        <end position="153"/>
    </location>
</feature>
<organism evidence="7 8">
    <name type="scientific">Acinetobacter larvae</name>
    <dbReference type="NCBI Taxonomy" id="1789224"/>
    <lineage>
        <taxon>Bacteria</taxon>
        <taxon>Pseudomonadati</taxon>
        <taxon>Pseudomonadota</taxon>
        <taxon>Gammaproteobacteria</taxon>
        <taxon>Moraxellales</taxon>
        <taxon>Moraxellaceae</taxon>
        <taxon>Acinetobacter</taxon>
    </lineage>
</organism>
<dbReference type="Pfam" id="PF07690">
    <property type="entry name" value="MFS_1"/>
    <property type="match status" value="1"/>
</dbReference>
<dbReference type="KEGG" id="ala:BFG52_00195"/>
<feature type="transmembrane region" description="Helical" evidence="5">
    <location>
        <begin position="355"/>
        <end position="377"/>
    </location>
</feature>
<protein>
    <recommendedName>
        <fullName evidence="6">Major facilitator superfamily (MFS) profile domain-containing protein</fullName>
    </recommendedName>
</protein>
<dbReference type="PANTHER" id="PTHR23502:SF137">
    <property type="entry name" value="MAJOR FACILITATOR SUPERFAMILY (MFS) TRANSPORTER-RELATED"/>
    <property type="match status" value="1"/>
</dbReference>
<evidence type="ECO:0000256" key="3">
    <source>
        <dbReference type="ARBA" id="ARBA00022989"/>
    </source>
</evidence>
<comment type="subcellular location">
    <subcellularLocation>
        <location evidence="1">Membrane</location>
        <topology evidence="1">Multi-pass membrane protein</topology>
    </subcellularLocation>
</comment>
<reference evidence="7 8" key="1">
    <citation type="submission" date="2016-08" db="EMBL/GenBank/DDBJ databases">
        <authorList>
            <person name="Seilhamer J.J."/>
        </authorList>
    </citation>
    <scope>NUCLEOTIDE SEQUENCE [LARGE SCALE GENOMIC DNA]</scope>
    <source>
        <strain evidence="7 8">BRTC-1</strain>
    </source>
</reference>
<dbReference type="SUPFAM" id="SSF103473">
    <property type="entry name" value="MFS general substrate transporter"/>
    <property type="match status" value="1"/>
</dbReference>
<evidence type="ECO:0000256" key="1">
    <source>
        <dbReference type="ARBA" id="ARBA00004141"/>
    </source>
</evidence>
<dbReference type="GO" id="GO:0022857">
    <property type="term" value="F:transmembrane transporter activity"/>
    <property type="evidence" value="ECO:0007669"/>
    <property type="project" value="InterPro"/>
</dbReference>
<gene>
    <name evidence="7" type="ORF">BFG52_00195</name>
</gene>
<sequence length="382" mass="42420">MNKAHFYLLIVLIMLPQIVETIYSPALPSLSLAFQTAPPTMALTLSLYFIGFAIGVLIWGILSDYFGRKPILLCGLALYSLSCFAILYCTSFYSLLFWRCCAGIGIAVGSVITQTMLRDRFTATQLLSIFALIGFFIAMSPSIGLFIGSYLSAHTGYRGIFYALAGSAALLCLLSLYYCQETAPPQRAQHAFMQVAQRMLRDAKVGCFALLITAYNVLIFGYYIKAPFIFAAQNSETSYQLYSGVFFAIGSLVGVWGNRYLLRRHANSAHVATRWILCIAMLCCVLGCLCAYLLQDQATFFMAMIIFMLAYAMAIPILLAQALQHYTEHKGTASALFSFGYYIAIALGLEASKYISTLSMMFSVLSAIIIILSLWILQRRWL</sequence>
<dbReference type="EMBL" id="CP016895">
    <property type="protein sequence ID" value="AOA56932.1"/>
    <property type="molecule type" value="Genomic_DNA"/>
</dbReference>
<proteinExistence type="predicted"/>
<feature type="transmembrane region" description="Helical" evidence="5">
    <location>
        <begin position="205"/>
        <end position="224"/>
    </location>
</feature>
<dbReference type="AlphaFoldDB" id="A0A1B2LVG8"/>
<accession>A0A1B2LVG8</accession>
<feature type="transmembrane region" description="Helical" evidence="5">
    <location>
        <begin position="331"/>
        <end position="349"/>
    </location>
</feature>
<keyword evidence="2 5" id="KW-0812">Transmembrane</keyword>
<evidence type="ECO:0000313" key="7">
    <source>
        <dbReference type="EMBL" id="AOA56932.1"/>
    </source>
</evidence>
<dbReference type="InterPro" id="IPR011701">
    <property type="entry name" value="MFS"/>
</dbReference>
<evidence type="ECO:0000256" key="5">
    <source>
        <dbReference type="SAM" id="Phobius"/>
    </source>
</evidence>
<name>A0A1B2LVG8_9GAMM</name>
<feature type="transmembrane region" description="Helical" evidence="5">
    <location>
        <begin position="96"/>
        <end position="117"/>
    </location>
</feature>
<dbReference type="GO" id="GO:0005886">
    <property type="term" value="C:plasma membrane"/>
    <property type="evidence" value="ECO:0007669"/>
    <property type="project" value="TreeGrafter"/>
</dbReference>
<evidence type="ECO:0000256" key="2">
    <source>
        <dbReference type="ARBA" id="ARBA00022692"/>
    </source>
</evidence>
<keyword evidence="3 5" id="KW-1133">Transmembrane helix</keyword>
<evidence type="ECO:0000259" key="6">
    <source>
        <dbReference type="PROSITE" id="PS50850"/>
    </source>
</evidence>